<feature type="domain" description="DUF5979" evidence="3">
    <location>
        <begin position="2597"/>
        <end position="2696"/>
    </location>
</feature>
<evidence type="ECO:0000256" key="1">
    <source>
        <dbReference type="SAM" id="MobiDB-lite"/>
    </source>
</evidence>
<protein>
    <recommendedName>
        <fullName evidence="3">DUF5979 domain-containing protein</fullName>
    </recommendedName>
</protein>
<keyword evidence="2" id="KW-1133">Transmembrane helix</keyword>
<dbReference type="Proteomes" id="UP000199034">
    <property type="component" value="Unassembled WGS sequence"/>
</dbReference>
<keyword evidence="5" id="KW-1185">Reference proteome</keyword>
<feature type="compositionally biased region" description="Polar residues" evidence="1">
    <location>
        <begin position="529"/>
        <end position="538"/>
    </location>
</feature>
<feature type="transmembrane region" description="Helical" evidence="2">
    <location>
        <begin position="2730"/>
        <end position="2749"/>
    </location>
</feature>
<feature type="domain" description="DUF5979" evidence="3">
    <location>
        <begin position="2468"/>
        <end position="2570"/>
    </location>
</feature>
<feature type="region of interest" description="Disordered" evidence="1">
    <location>
        <begin position="1345"/>
        <end position="1370"/>
    </location>
</feature>
<keyword evidence="2" id="KW-0812">Transmembrane</keyword>
<dbReference type="InterPro" id="IPR046022">
    <property type="entry name" value="DUF5979"/>
</dbReference>
<gene>
    <name evidence="4" type="ORF">SAMN05421872_12011</name>
</gene>
<evidence type="ECO:0000256" key="2">
    <source>
        <dbReference type="SAM" id="Phobius"/>
    </source>
</evidence>
<keyword evidence="2" id="KW-0472">Membrane</keyword>
<dbReference type="Gene3D" id="2.60.40.1140">
    <property type="entry name" value="Collagen-binding surface protein Cna, B-type domain"/>
    <property type="match status" value="1"/>
</dbReference>
<feature type="domain" description="DUF5979" evidence="3">
    <location>
        <begin position="2338"/>
        <end position="2432"/>
    </location>
</feature>
<feature type="domain" description="DUF5979" evidence="3">
    <location>
        <begin position="1999"/>
        <end position="2119"/>
    </location>
</feature>
<accession>A0A1G7C133</accession>
<reference evidence="4 5" key="1">
    <citation type="submission" date="2016-10" db="EMBL/GenBank/DDBJ databases">
        <authorList>
            <person name="de Groot N.N."/>
        </authorList>
    </citation>
    <scope>NUCLEOTIDE SEQUENCE [LARGE SCALE GENOMIC DNA]</scope>
    <source>
        <strain evidence="4 5">CGMCC 4.6858</strain>
    </source>
</reference>
<feature type="region of interest" description="Disordered" evidence="1">
    <location>
        <begin position="529"/>
        <end position="554"/>
    </location>
</feature>
<feature type="region of interest" description="Disordered" evidence="1">
    <location>
        <begin position="909"/>
        <end position="928"/>
    </location>
</feature>
<name>A0A1G7C133_9ACTN</name>
<feature type="region of interest" description="Disordered" evidence="1">
    <location>
        <begin position="2407"/>
        <end position="2434"/>
    </location>
</feature>
<feature type="domain" description="DUF5979" evidence="3">
    <location>
        <begin position="2123"/>
        <end position="2225"/>
    </location>
</feature>
<evidence type="ECO:0000259" key="3">
    <source>
        <dbReference type="Pfam" id="PF19407"/>
    </source>
</evidence>
<dbReference type="STRING" id="1045774.SAMN05421872_12011"/>
<feature type="domain" description="DUF5979" evidence="3">
    <location>
        <begin position="2230"/>
        <end position="2333"/>
    </location>
</feature>
<evidence type="ECO:0000313" key="5">
    <source>
        <dbReference type="Proteomes" id="UP000199034"/>
    </source>
</evidence>
<evidence type="ECO:0000313" key="4">
    <source>
        <dbReference type="EMBL" id="SDE33032.1"/>
    </source>
</evidence>
<dbReference type="EMBL" id="FMZM01000020">
    <property type="protein sequence ID" value="SDE33032.1"/>
    <property type="molecule type" value="Genomic_DNA"/>
</dbReference>
<sequence>MLHSGFLHLPSLSHRRWSRPAWTRAAALLAVLAAVIATFPALLLTPSPAAAVVPGEGVLTLTKGVQGQTGTPTYGPDATFTYALRVSCSNLDGPGCGDTTVVDQLPEPLVVDPAGTDQIQVSGLGTTYAVDATPGGSEVTVRVTQPLGDGEVGLESGDEGLVLIRVRVPVDASAEYAGAVTNTARVTQSNGDPRAASTPVVLDIEENLEAVVAKTVSTTAPAGEPVPAVPGQAVTWTLRAGNTSNGSVDRLVLQDPADGAPDPYEYLALTGFDTFTAPTGADRVRVDHRTAAGTWVTGTTGALPSDPATLLPADLSTVHGLRFIFSAAAGRLPATGDARRAVITYRTQTRPSVTAIPAGTTETVVNRASASVASGGDSSPDVTAQATVDIRRQPPTVALAKTFAATAVTAGQSTVATLRATVGATPVSSLSIEEPSSGADLAGQGLTFDGFTSGVDWPAGASAAAVTYRYADGVPAGAVSTGTVDTLPTPQAGRRVVGFTVDFTGTLPRGAVAEVPFTVVADPVAGSADVTSTNTATARGTAVDGEPSDPVDASDDLVRRPLRVAVSAGKNITREWIYAAPGASSLVSLPAEVINTGPSPATVGSEYLRVTDPAAPAAAPTPFWDRFDLRSVGPTEVPAGTTLTVAYWNGATWTPFTAADGVAGPVDEFSFTPTSGERALAQGIRFTYTPTATGALLPPGFEAIPYLRVQLRETLRSDPGTTALPTADLDLTNTVGAEAANPSAVDPTVTDTADDVVQVRPVPSGGGLDLVDKGWVVPPGASGTEVTALTDDERTARLSWSTQNLPLDRVTLTDPAGPVSDDPADLAASVYDTFDLHRIAPISDPLMTFDAIDSVELYSAAADAWVDIKPAACPGTSCDGGFAGYTLTTAERADTLGVRITYVESPTRAARIGGPDDPDVGSGVAQSGGNDRRLDLVLGLRQERRSTGFPVLGDQQGPPLYNGSTRGEVVNSVGLDATGPGTTYSAQDAAAIQIVDRPVNIEVAKSFDQSTLGLPPAGTDLDDYPLATATVTATNDSASKLRLLELTDAIDSPDDPFDRLDLHQIEVNPPAGSENVLVVLTFDPFDPDVSYTEAQAEALTPAQLAGVTDVRIQALGLIPTNETLRATLTFQLRATVRGTAVPVTEADQIVNTAEGLGLNPGDDQATSATATLDIVAPTYDVVAAKEVVPASRTEVQARTGYTVTLSGRPSGTVRTRLLTLTDATPTFWNAFTLTGLPAQAMPAPVEQARLDVLTGVTYTAEPAPGGDALVARCAGSLDLTACWTIGAWTNLSNGTWTPTLPAGITAAAVVGTRVSARRADGSNWERPATPTVPFRFTTERRQLLRVGPDGGANTPVPSTKPDLDPAPGESQRGTFTDTVEVHADGAWENQTSLWTADDDAMAVTRLAHLPNRLSLTKSPGNGIGAPPLYAPDTVIPYVMTIENTGSWPQTGLTVVDDIGTNENGSFLVWPDDPDTGDPTPSYSFSLTGGDGATKPTTGFTAALDTATGELAVALPAGFVLQPSDTLTLRANLVFQLGLEPGTGVVNILRVSNDRILDTCRTTRNNRPDGQTGPVARCAAQTVVEPSPLSPIRAVKSVRGVSAGVPGAPAGTTNHDDLGVIQLGFGDESSSCDAPNARNGFYRHPCVPITRAGGAERWQLSLTNQGNIPVARLAAIDVLPHPGDTGTILTAARQSAWRASFVGNLRSNVDEVDNRQKALRVYYATSVPNVSCNAADIRNEVIRAGLPTSDPCYGDVTNRGWSLLTPATPGPVLATVRAIKVVIDYDEVDSLSGLAPGRTIDVTFDTETPAYAPRAVAADLDPIAYNSFAVASLGTFQGDDAVSSVVEPRKVGVALSTGRLEALKEVDLPTGASFPLPASYPFDLSCSSQGEDVPIADADGAPAARVRLTPGDVLGLNDGDTASPWGELNIPRYADCRLTEVPTQGAVVTFDPAGPTTGTSADVTAVRDYRARGDVANPAYPDAVPLARITATNTYANAGFVVAKTVDDGGAVDADGDPVTYTETYDFTASCTFNGTEVVPPGDRTFTLGDGDDKTFDDLPAGAECTVAETDDGTAASTTHVVTVDGIASPETNGTTASFTLAADVGTTHVNRVDLTNQYTVGSLEITKAVLGLGADWAGNEFRVLVSCTRPGAAPNPVYENDTLIDPLDPTWEIDYLPTGAECTVTEDPDEDGGATLTLVLPEEPVTIGAAGGAGDPVQVDVINGFGAGDLRITKQVEGDTDELPAALSGTYTVSVACTLLINGTDVPLDIPGGATRTLVGDGASAVYTGLPTDAVCEATETGQDPVAQETTISPAQVTIGLNDTVDLTVTNTFRLGSVEVTKTVTGPGGDRYGAGPFQVTLDCTRPGGSGAPVAVDIPGGATRTLTAPELSTVYELLPVDASCVVTESDDGGADSTRVTVDPDGGTPSTVPGTSAPLVVLDDNASGPAATGPSGVAVELANRFDVGSVQVTKRVAGRGADTYGTGPFQTELRCTTATGTGLDVPGGPVRTLRAEDDYTALYDDLPPGAACTLTETRTNGASSTGIQVVRGAVGAPSDVAGPTVTLTVGNDTGPSQVADAPPGVVASIVNRYDVGAVRVLKELTGPGADKAIGPFMVALSCTRVVDGRRERVSAPDGNRLVLGPETRLRGRWTDLPVGARCEVTEPGDGGAARTTITPRVVTVEGGPVTVTVRNHFDPTVPSTTDDNDSVGPPDADQDAGELAETGSSVPLWVLLVAALAIFLGATLMVAGRQGRR</sequence>
<organism evidence="4 5">
    <name type="scientific">Nocardioides lianchengensis</name>
    <dbReference type="NCBI Taxonomy" id="1045774"/>
    <lineage>
        <taxon>Bacteria</taxon>
        <taxon>Bacillati</taxon>
        <taxon>Actinomycetota</taxon>
        <taxon>Actinomycetes</taxon>
        <taxon>Propionibacteriales</taxon>
        <taxon>Nocardioidaceae</taxon>
        <taxon>Nocardioides</taxon>
    </lineage>
</organism>
<proteinExistence type="predicted"/>
<feature type="region of interest" description="Disordered" evidence="1">
    <location>
        <begin position="2693"/>
        <end position="2720"/>
    </location>
</feature>
<dbReference type="Pfam" id="PF19407">
    <property type="entry name" value="DUF5979"/>
    <property type="match status" value="6"/>
</dbReference>